<protein>
    <submittedName>
        <fullName evidence="2">Uncharacterized protein</fullName>
    </submittedName>
</protein>
<accession>A0AC34QXR9</accession>
<dbReference type="Proteomes" id="UP000887576">
    <property type="component" value="Unplaced"/>
</dbReference>
<proteinExistence type="predicted"/>
<organism evidence="1 2">
    <name type="scientific">Panagrolaimus sp. JU765</name>
    <dbReference type="NCBI Taxonomy" id="591449"/>
    <lineage>
        <taxon>Eukaryota</taxon>
        <taxon>Metazoa</taxon>
        <taxon>Ecdysozoa</taxon>
        <taxon>Nematoda</taxon>
        <taxon>Chromadorea</taxon>
        <taxon>Rhabditida</taxon>
        <taxon>Tylenchina</taxon>
        <taxon>Panagrolaimomorpha</taxon>
        <taxon>Panagrolaimoidea</taxon>
        <taxon>Panagrolaimidae</taxon>
        <taxon>Panagrolaimus</taxon>
    </lineage>
</organism>
<evidence type="ECO:0000313" key="1">
    <source>
        <dbReference type="Proteomes" id="UP000887576"/>
    </source>
</evidence>
<evidence type="ECO:0000313" key="2">
    <source>
        <dbReference type="WBParaSite" id="JU765_v2.g20194.t1"/>
    </source>
</evidence>
<sequence>MANCSPLPGKPNSIVFQAAGKEAYGTACDQIYRLDFDPQNYDQSNYLFPDDKTAIYASTFLAADLGKINDATIGTCAEKKCQSKQAVTDPVLKKLCNTSYTWDLHPSYDIFKVDENGHFIARLTDAPGYDAEGAISPDGKLMVFTSVRSGDPELWLYNFETKNFSQLTNGLGYDGGPFFSPDGTKIGFRASRPKTEAEIAKYKQLLSYDLVEPLAMELFTIN</sequence>
<dbReference type="WBParaSite" id="JU765_v2.g20194.t1">
    <property type="protein sequence ID" value="JU765_v2.g20194.t1"/>
    <property type="gene ID" value="JU765_v2.g20194"/>
</dbReference>
<reference evidence="2" key="1">
    <citation type="submission" date="2022-11" db="UniProtKB">
        <authorList>
            <consortium name="WormBaseParasite"/>
        </authorList>
    </citation>
    <scope>IDENTIFICATION</scope>
</reference>
<name>A0AC34QXR9_9BILA</name>